<evidence type="ECO:0000256" key="2">
    <source>
        <dbReference type="ARBA" id="ARBA00022840"/>
    </source>
</evidence>
<dbReference type="InterPro" id="IPR013126">
    <property type="entry name" value="Hsp_70_fam"/>
</dbReference>
<dbReference type="Gene3D" id="3.90.640.10">
    <property type="entry name" value="Actin, Chain A, domain 4"/>
    <property type="match status" value="1"/>
</dbReference>
<dbReference type="InterPro" id="IPR043129">
    <property type="entry name" value="ATPase_NBD"/>
</dbReference>
<organism evidence="6 7">
    <name type="scientific">Rhodococcus erythropolis</name>
    <name type="common">Arthrobacter picolinophilus</name>
    <dbReference type="NCBI Taxonomy" id="1833"/>
    <lineage>
        <taxon>Bacteria</taxon>
        <taxon>Bacillati</taxon>
        <taxon>Actinomycetota</taxon>
        <taxon>Actinomycetes</taxon>
        <taxon>Mycobacteriales</taxon>
        <taxon>Nocardiaceae</taxon>
        <taxon>Rhodococcus</taxon>
        <taxon>Rhodococcus erythropolis group</taxon>
    </lineage>
</organism>
<dbReference type="Gene3D" id="3.30.420.40">
    <property type="match status" value="2"/>
</dbReference>
<dbReference type="PRINTS" id="PR00301">
    <property type="entry name" value="HEATSHOCK70"/>
</dbReference>
<evidence type="ECO:0008006" key="8">
    <source>
        <dbReference type="Google" id="ProtNLM"/>
    </source>
</evidence>
<evidence type="ECO:0000256" key="5">
    <source>
        <dbReference type="SAM" id="MobiDB-lite"/>
    </source>
</evidence>
<keyword evidence="2 4" id="KW-0067">ATP-binding</keyword>
<evidence type="ECO:0000313" key="7">
    <source>
        <dbReference type="Proteomes" id="UP000325576"/>
    </source>
</evidence>
<keyword evidence="3" id="KW-0143">Chaperone</keyword>
<accession>A0A0C2VHW4</accession>
<protein>
    <recommendedName>
        <fullName evidence="8">Hsp70 family protein</fullName>
    </recommendedName>
</protein>
<dbReference type="EMBL" id="MRBO01000344">
    <property type="protein sequence ID" value="KAB2585325.1"/>
    <property type="molecule type" value="Genomic_DNA"/>
</dbReference>
<dbReference type="Pfam" id="PF00012">
    <property type="entry name" value="HSP70"/>
    <property type="match status" value="2"/>
</dbReference>
<evidence type="ECO:0000256" key="3">
    <source>
        <dbReference type="ARBA" id="ARBA00023186"/>
    </source>
</evidence>
<comment type="caution">
    <text evidence="6">The sequence shown here is derived from an EMBL/GenBank/DDBJ whole genome shotgun (WGS) entry which is preliminary data.</text>
</comment>
<dbReference type="GO" id="GO:0005524">
    <property type="term" value="F:ATP binding"/>
    <property type="evidence" value="ECO:0007669"/>
    <property type="project" value="UniProtKB-KW"/>
</dbReference>
<evidence type="ECO:0000313" key="6">
    <source>
        <dbReference type="EMBL" id="KAB2585325.1"/>
    </source>
</evidence>
<reference evidence="6 7" key="1">
    <citation type="journal article" date="2017" name="Poromechanics V (2013)">
        <title>Genomic Characterization of the Arsenic-Tolerant Actinobacterium, &lt;i&gt;Rhodococcus erythropolis&lt;/i&gt; S43.</title>
        <authorList>
            <person name="Retamal-Morales G."/>
            <person name="Mehnert M."/>
            <person name="Schwabe R."/>
            <person name="Tischler D."/>
            <person name="Schloemann M."/>
            <person name="Levican G.J."/>
        </authorList>
    </citation>
    <scope>NUCLEOTIDE SEQUENCE [LARGE SCALE GENOMIC DNA]</scope>
    <source>
        <strain evidence="6 7">S43</strain>
    </source>
</reference>
<dbReference type="PANTHER" id="PTHR19375">
    <property type="entry name" value="HEAT SHOCK PROTEIN 70KDA"/>
    <property type="match status" value="1"/>
</dbReference>
<feature type="region of interest" description="Disordered" evidence="5">
    <location>
        <begin position="496"/>
        <end position="519"/>
    </location>
</feature>
<name>A0A0C2VHW4_RHOER</name>
<dbReference type="SUPFAM" id="SSF53067">
    <property type="entry name" value="Actin-like ATPase domain"/>
    <property type="match status" value="2"/>
</dbReference>
<comment type="similarity">
    <text evidence="4">Belongs to the heat shock protein 70 family.</text>
</comment>
<evidence type="ECO:0000256" key="1">
    <source>
        <dbReference type="ARBA" id="ARBA00022741"/>
    </source>
</evidence>
<gene>
    <name evidence="6" type="ORF">BS297_10975</name>
</gene>
<dbReference type="AlphaFoldDB" id="A0A0C2VHW4"/>
<keyword evidence="1 4" id="KW-0547">Nucleotide-binding</keyword>
<sequence length="586" mass="64895">MTVVGFDFGTTNSLVSVVDKDRVYDLLDDDGQSVPSVVKYEGVRKIVGREAKDALDSIGLGVHGSFVKSPKTYLGDESISVGGVDLSPIDVTQDVIEHVRQRALASTINAGYLTTITDAVATIPVDMNGRRRQALRDAYARAGIRVVQFVHEPFAALYGHFRPRMGTDFVRRYDRKNILVVDWGGGTLDLTLCRLEDGRVVQLQNSGTAELGGDIFDDSLRNWVLTHATDGQGDIDSERRRQVRNKCEQLKIFLSSEESASLYIRNFDPATGEPLTYRMTRAELETIAKPLIERAMEHVVALLDAAHVSDTQVALCLVTGGMSRMPAISARLREYFGAHRVDVSQNSGTLIAQGAAWIAYDRQQLKLAKDIEVRLARGSFHRLIKAGTPVPFEGQELTDESLELYCADPRDGRAKFQFCTPTRPGWNTQRSDPRDEIGNLSLGVDSAARPFIERLTLRSTIDSDGVLHATAMSDLRRHRETTSLHDLEFGISLGSVETAGGTADDPGPPESSDDPFKPGDLVVRTNLVDKKDDYYVPGELLYTYNSTYFSRAKNPPQVQVDERLYYEPCAVCKRQSNDPECHCGSR</sequence>
<dbReference type="GO" id="GO:0140662">
    <property type="term" value="F:ATP-dependent protein folding chaperone"/>
    <property type="evidence" value="ECO:0007669"/>
    <property type="project" value="InterPro"/>
</dbReference>
<dbReference type="Proteomes" id="UP000325576">
    <property type="component" value="Unassembled WGS sequence"/>
</dbReference>
<evidence type="ECO:0000256" key="4">
    <source>
        <dbReference type="RuleBase" id="RU003322"/>
    </source>
</evidence>
<proteinExistence type="inferred from homology"/>